<dbReference type="AlphaFoldDB" id="A0A413WWS8"/>
<protein>
    <submittedName>
        <fullName evidence="1">Uncharacterized protein</fullName>
    </submittedName>
</protein>
<gene>
    <name evidence="1" type="ORF">CE91St55_40760</name>
</gene>
<comment type="caution">
    <text evidence="1">The sequence shown here is derived from an EMBL/GenBank/DDBJ whole genome shotgun (WGS) entry which is preliminary data.</text>
</comment>
<sequence length="72" mass="8098">MEKKISEMTEKEILRQQLELLAERSKSCVDDCLAEITTSMISIFTTIENEKFIPIDSSGIRDSDLSSSTVPD</sequence>
<name>A0A413WWS8_9FIRM</name>
<organism evidence="1 2">
    <name type="scientific">Hungatella hathewayi</name>
    <dbReference type="NCBI Taxonomy" id="154046"/>
    <lineage>
        <taxon>Bacteria</taxon>
        <taxon>Bacillati</taxon>
        <taxon>Bacillota</taxon>
        <taxon>Clostridia</taxon>
        <taxon>Lachnospirales</taxon>
        <taxon>Lachnospiraceae</taxon>
        <taxon>Hungatella</taxon>
    </lineage>
</organism>
<dbReference type="Proteomes" id="UP001055091">
    <property type="component" value="Unassembled WGS sequence"/>
</dbReference>
<proteinExistence type="predicted"/>
<accession>A0A413WWS8</accession>
<dbReference type="EMBL" id="BQNJ01000001">
    <property type="protein sequence ID" value="GKH02095.1"/>
    <property type="molecule type" value="Genomic_DNA"/>
</dbReference>
<reference evidence="1" key="1">
    <citation type="submission" date="2022-01" db="EMBL/GenBank/DDBJ databases">
        <title>Novel bile acid biosynthetic pathways are enriched in the microbiome of centenarians.</title>
        <authorList>
            <person name="Sato Y."/>
            <person name="Atarashi K."/>
            <person name="Plichta R.D."/>
            <person name="Arai Y."/>
            <person name="Sasajima S."/>
            <person name="Kearney M.S."/>
            <person name="Suda W."/>
            <person name="Takeshita K."/>
            <person name="Sasaki T."/>
            <person name="Okamoto S."/>
            <person name="Skelly N.A."/>
            <person name="Okamura Y."/>
            <person name="Vlamakis H."/>
            <person name="Li Y."/>
            <person name="Tanoue T."/>
            <person name="Takei H."/>
            <person name="Nittono H."/>
            <person name="Narushima S."/>
            <person name="Irie J."/>
            <person name="Itoh H."/>
            <person name="Moriya K."/>
            <person name="Sugiura Y."/>
            <person name="Suematsu M."/>
            <person name="Moritoki N."/>
            <person name="Shibata S."/>
            <person name="Littman R.D."/>
            <person name="Fischbach A.M."/>
            <person name="Uwamino Y."/>
            <person name="Inoue T."/>
            <person name="Honda A."/>
            <person name="Hattori M."/>
            <person name="Murai T."/>
            <person name="Xavier J.R."/>
            <person name="Hirose N."/>
            <person name="Honda K."/>
        </authorList>
    </citation>
    <scope>NUCLEOTIDE SEQUENCE</scope>
    <source>
        <strain evidence="1">CE91-St55</strain>
    </source>
</reference>
<evidence type="ECO:0000313" key="1">
    <source>
        <dbReference type="EMBL" id="GKH02095.1"/>
    </source>
</evidence>
<evidence type="ECO:0000313" key="2">
    <source>
        <dbReference type="Proteomes" id="UP001055091"/>
    </source>
</evidence>